<dbReference type="InterPro" id="IPR001585">
    <property type="entry name" value="TAL/FSA"/>
</dbReference>
<dbReference type="Gene3D" id="3.20.20.70">
    <property type="entry name" value="Aldolase class I"/>
    <property type="match status" value="1"/>
</dbReference>
<dbReference type="PANTHER" id="PTHR10683">
    <property type="entry name" value="TRANSALDOLASE"/>
    <property type="match status" value="1"/>
</dbReference>
<comment type="caution">
    <text evidence="2">The sequence shown here is derived from an EMBL/GenBank/DDBJ whole genome shotgun (WGS) entry which is preliminary data.</text>
</comment>
<dbReference type="GO" id="GO:0005975">
    <property type="term" value="P:carbohydrate metabolic process"/>
    <property type="evidence" value="ECO:0007669"/>
    <property type="project" value="InterPro"/>
</dbReference>
<dbReference type="InterPro" id="IPR013785">
    <property type="entry name" value="Aldolase_TIM"/>
</dbReference>
<dbReference type="PANTHER" id="PTHR10683:SF40">
    <property type="entry name" value="FRUCTOSE-6-PHOSPHATE ALDOLASE 1-RELATED"/>
    <property type="match status" value="1"/>
</dbReference>
<dbReference type="EMBL" id="AUZZ01002773">
    <property type="protein sequence ID" value="EQD59029.1"/>
    <property type="molecule type" value="Genomic_DNA"/>
</dbReference>
<evidence type="ECO:0000313" key="2">
    <source>
        <dbReference type="EMBL" id="EQD59029.1"/>
    </source>
</evidence>
<proteinExistence type="predicted"/>
<sequence>DVPVNCTLIFSSIQALFAAKAGAKYVSPFIGRLDDIAEDGMLLVEQIKTIFTNYDIKTEILVASVRNPVHVVRAALIGADIATLPFEVLKKLPQHPKTDEGIARFLSDWNNVFPDGNFPL</sequence>
<name>T1C180_9ZZZZ</name>
<dbReference type="SUPFAM" id="SSF51569">
    <property type="entry name" value="Aldolase"/>
    <property type="match status" value="1"/>
</dbReference>
<organism evidence="2">
    <name type="scientific">mine drainage metagenome</name>
    <dbReference type="NCBI Taxonomy" id="410659"/>
    <lineage>
        <taxon>unclassified sequences</taxon>
        <taxon>metagenomes</taxon>
        <taxon>ecological metagenomes</taxon>
    </lineage>
</organism>
<protein>
    <submittedName>
        <fullName evidence="2">Translaldolase</fullName>
    </submittedName>
</protein>
<dbReference type="AlphaFoldDB" id="T1C180"/>
<reference evidence="2" key="2">
    <citation type="journal article" date="2014" name="ISME J.">
        <title>Microbial stratification in low pH oxic and suboxic macroscopic growths along an acid mine drainage.</title>
        <authorList>
            <person name="Mendez-Garcia C."/>
            <person name="Mesa V."/>
            <person name="Sprenger R.R."/>
            <person name="Richter M."/>
            <person name="Diez M.S."/>
            <person name="Solano J."/>
            <person name="Bargiela R."/>
            <person name="Golyshina O.V."/>
            <person name="Manteca A."/>
            <person name="Ramos J.L."/>
            <person name="Gallego J.R."/>
            <person name="Llorente I."/>
            <person name="Martins Dos Santos V.A."/>
            <person name="Jensen O.N."/>
            <person name="Pelaez A.I."/>
            <person name="Sanchez J."/>
            <person name="Ferrer M."/>
        </authorList>
    </citation>
    <scope>NUCLEOTIDE SEQUENCE</scope>
</reference>
<gene>
    <name evidence="2" type="ORF">B2A_04142</name>
</gene>
<dbReference type="Pfam" id="PF00923">
    <property type="entry name" value="TAL_FSA"/>
    <property type="match status" value="1"/>
</dbReference>
<evidence type="ECO:0000256" key="1">
    <source>
        <dbReference type="ARBA" id="ARBA00023270"/>
    </source>
</evidence>
<feature type="non-terminal residue" evidence="2">
    <location>
        <position position="1"/>
    </location>
</feature>
<accession>T1C180</accession>
<reference evidence="2" key="1">
    <citation type="submission" date="2013-08" db="EMBL/GenBank/DDBJ databases">
        <authorList>
            <person name="Mendez C."/>
            <person name="Richter M."/>
            <person name="Ferrer M."/>
            <person name="Sanchez J."/>
        </authorList>
    </citation>
    <scope>NUCLEOTIDE SEQUENCE</scope>
</reference>
<keyword evidence="1" id="KW-0704">Schiff base</keyword>